<dbReference type="GO" id="GO:0008270">
    <property type="term" value="F:zinc ion binding"/>
    <property type="evidence" value="ECO:0007669"/>
    <property type="project" value="InterPro"/>
</dbReference>
<dbReference type="PANTHER" id="PTHR47659:SF7">
    <property type="entry name" value="FUNGAL TRANSCRIPTIONAL REGULATORY PROTEIN, N-TERMINAL DOMAIN-CONTAINING PROTEIN"/>
    <property type="match status" value="1"/>
</dbReference>
<protein>
    <recommendedName>
        <fullName evidence="7">Transcription activator of gluconeogenesis ERT1</fullName>
    </recommendedName>
</protein>
<dbReference type="GO" id="GO:0003677">
    <property type="term" value="F:DNA binding"/>
    <property type="evidence" value="ECO:0007669"/>
    <property type="project" value="UniProtKB-KW"/>
</dbReference>
<dbReference type="GO" id="GO:0000981">
    <property type="term" value="F:DNA-binding transcription factor activity, RNA polymerase II-specific"/>
    <property type="evidence" value="ECO:0007669"/>
    <property type="project" value="InterPro"/>
</dbReference>
<evidence type="ECO:0000313" key="15">
    <source>
        <dbReference type="Proteomes" id="UP000305647"/>
    </source>
</evidence>
<evidence type="ECO:0000313" key="14">
    <source>
        <dbReference type="Proteomes" id="UP000305362"/>
    </source>
</evidence>
<evidence type="ECO:0000313" key="11">
    <source>
        <dbReference type="EMBL" id="TIB99108.1"/>
    </source>
</evidence>
<evidence type="ECO:0000256" key="3">
    <source>
        <dbReference type="ARBA" id="ARBA00023015"/>
    </source>
</evidence>
<evidence type="ECO:0000256" key="5">
    <source>
        <dbReference type="ARBA" id="ARBA00023163"/>
    </source>
</evidence>
<reference evidence="14 15" key="1">
    <citation type="submission" date="2019-03" db="EMBL/GenBank/DDBJ databases">
        <title>Sequencing 25 genomes of Wallemia mellicola.</title>
        <authorList>
            <person name="Gostincar C."/>
        </authorList>
    </citation>
    <scope>NUCLEOTIDE SEQUENCE [LARGE SCALE GENOMIC DNA]</scope>
    <source>
        <strain evidence="11 16">EXF-1262</strain>
        <strain evidence="13 14">EXF-1277</strain>
        <strain evidence="10 17">EXF-6152</strain>
        <strain evidence="12 15">EXF-8738</strain>
    </source>
</reference>
<evidence type="ECO:0000313" key="12">
    <source>
        <dbReference type="EMBL" id="TIC29056.1"/>
    </source>
</evidence>
<feature type="domain" description="Zn(2)-C6 fungal-type" evidence="9">
    <location>
        <begin position="5"/>
        <end position="36"/>
    </location>
</feature>
<evidence type="ECO:0000313" key="13">
    <source>
        <dbReference type="EMBL" id="TIC67601.1"/>
    </source>
</evidence>
<dbReference type="EMBL" id="SPRH01000032">
    <property type="protein sequence ID" value="TIB99108.1"/>
    <property type="molecule type" value="Genomic_DNA"/>
</dbReference>
<evidence type="ECO:0000256" key="7">
    <source>
        <dbReference type="ARBA" id="ARBA00040903"/>
    </source>
</evidence>
<dbReference type="InterPro" id="IPR036864">
    <property type="entry name" value="Zn2-C6_fun-type_DNA-bd_sf"/>
</dbReference>
<organism evidence="12 15">
    <name type="scientific">Wallemia mellicola</name>
    <dbReference type="NCBI Taxonomy" id="1708541"/>
    <lineage>
        <taxon>Eukaryota</taxon>
        <taxon>Fungi</taxon>
        <taxon>Dikarya</taxon>
        <taxon>Basidiomycota</taxon>
        <taxon>Wallemiomycotina</taxon>
        <taxon>Wallemiomycetes</taxon>
        <taxon>Wallemiales</taxon>
        <taxon>Wallemiaceae</taxon>
        <taxon>Wallemia</taxon>
    </lineage>
</organism>
<evidence type="ECO:0000256" key="2">
    <source>
        <dbReference type="ARBA" id="ARBA00022833"/>
    </source>
</evidence>
<dbReference type="EMBL" id="SPRO01000031">
    <property type="protein sequence ID" value="TIC29056.1"/>
    <property type="molecule type" value="Genomic_DNA"/>
</dbReference>
<evidence type="ECO:0000256" key="6">
    <source>
        <dbReference type="ARBA" id="ARBA00023242"/>
    </source>
</evidence>
<keyword evidence="4" id="KW-0238">DNA-binding</keyword>
<dbReference type="EMBL" id="SPRC01000004">
    <property type="protein sequence ID" value="TIB81977.1"/>
    <property type="molecule type" value="Genomic_DNA"/>
</dbReference>
<dbReference type="Proteomes" id="UP000307169">
    <property type="component" value="Unassembled WGS sequence"/>
</dbReference>
<dbReference type="PROSITE" id="PS50048">
    <property type="entry name" value="ZN2_CY6_FUNGAL_2"/>
    <property type="match status" value="1"/>
</dbReference>
<feature type="region of interest" description="Disordered" evidence="8">
    <location>
        <begin position="38"/>
        <end position="58"/>
    </location>
</feature>
<evidence type="ECO:0000256" key="8">
    <source>
        <dbReference type="SAM" id="MobiDB-lite"/>
    </source>
</evidence>
<dbReference type="SUPFAM" id="SSF57701">
    <property type="entry name" value="Zn2/Cys6 DNA-binding domain"/>
    <property type="match status" value="1"/>
</dbReference>
<keyword evidence="6" id="KW-0539">Nucleus</keyword>
<evidence type="ECO:0000256" key="1">
    <source>
        <dbReference type="ARBA" id="ARBA00022723"/>
    </source>
</evidence>
<sequence length="197" mass="22159">MAVYACRPCQISHSSCDNYRPCHNCVRKGIQDNCITIEHRRRGRPGKHEREQQKPSLPYHRTIQPLSANVMPEYITMVVTPDLQRTIQVSPNSTFADASTLPSLHDITSVYHAPRLASLQAKLSLGEMCPRENVSIVDRYGRHFASTLSLRWLIKNETVSAEMRIVEEITPVPTLPFTPSSGESSRSRTSISALCDI</sequence>
<dbReference type="Proteomes" id="UP000305647">
    <property type="component" value="Unassembled WGS sequence"/>
</dbReference>
<evidence type="ECO:0000259" key="9">
    <source>
        <dbReference type="PROSITE" id="PS50048"/>
    </source>
</evidence>
<dbReference type="PANTHER" id="PTHR47659">
    <property type="entry name" value="ZN(II)2CYS6 TRANSCRIPTION FACTOR (EUROFUNG)-RELATED"/>
    <property type="match status" value="1"/>
</dbReference>
<dbReference type="Proteomes" id="UP000305362">
    <property type="component" value="Unassembled WGS sequence"/>
</dbReference>
<keyword evidence="1" id="KW-0479">Metal-binding</keyword>
<evidence type="ECO:0000313" key="10">
    <source>
        <dbReference type="EMBL" id="TIB81977.1"/>
    </source>
</evidence>
<evidence type="ECO:0000313" key="17">
    <source>
        <dbReference type="Proteomes" id="UP000310685"/>
    </source>
</evidence>
<evidence type="ECO:0000256" key="4">
    <source>
        <dbReference type="ARBA" id="ARBA00023125"/>
    </source>
</evidence>
<keyword evidence="2" id="KW-0862">Zinc</keyword>
<evidence type="ECO:0000313" key="16">
    <source>
        <dbReference type="Proteomes" id="UP000307169"/>
    </source>
</evidence>
<keyword evidence="5" id="KW-0804">Transcription</keyword>
<dbReference type="EMBL" id="SPRV01000016">
    <property type="protein sequence ID" value="TIC67601.1"/>
    <property type="molecule type" value="Genomic_DNA"/>
</dbReference>
<name>A0A4T0NP01_9BASI</name>
<accession>A0A4T0NP01</accession>
<keyword evidence="3" id="KW-0805">Transcription regulation</keyword>
<proteinExistence type="predicted"/>
<dbReference type="Proteomes" id="UP000310685">
    <property type="component" value="Unassembled WGS sequence"/>
</dbReference>
<dbReference type="InterPro" id="IPR050335">
    <property type="entry name" value="ERT1_acuK_gluconeogen_tf"/>
</dbReference>
<gene>
    <name evidence="13" type="ORF">E3Q03_01887</name>
    <name evidence="12" type="ORF">E3Q10_02783</name>
    <name evidence="11" type="ORF">E3Q17_02700</name>
    <name evidence="10" type="ORF">E3Q22_00643</name>
</gene>
<comment type="caution">
    <text evidence="12">The sequence shown here is derived from an EMBL/GenBank/DDBJ whole genome shotgun (WGS) entry which is preliminary data.</text>
</comment>
<dbReference type="AlphaFoldDB" id="A0A4T0NP01"/>
<dbReference type="OrthoDB" id="411251at2759"/>
<dbReference type="InterPro" id="IPR001138">
    <property type="entry name" value="Zn2Cys6_DnaBD"/>
</dbReference>